<dbReference type="SUPFAM" id="SSF53335">
    <property type="entry name" value="S-adenosyl-L-methionine-dependent methyltransferases"/>
    <property type="match status" value="1"/>
</dbReference>
<dbReference type="Gene3D" id="3.40.50.150">
    <property type="entry name" value="Vaccinia Virus protein VP39"/>
    <property type="match status" value="1"/>
</dbReference>
<dbReference type="CDD" id="cd02440">
    <property type="entry name" value="AdoMet_MTases"/>
    <property type="match status" value="1"/>
</dbReference>
<dbReference type="Pfam" id="PF08241">
    <property type="entry name" value="Methyltransf_11"/>
    <property type="match status" value="1"/>
</dbReference>
<dbReference type="InterPro" id="IPR013216">
    <property type="entry name" value="Methyltransf_11"/>
</dbReference>
<dbReference type="InterPro" id="IPR029063">
    <property type="entry name" value="SAM-dependent_MTases_sf"/>
</dbReference>
<protein>
    <recommendedName>
        <fullName evidence="1">Methyltransferase type 11 domain-containing protein</fullName>
    </recommendedName>
</protein>
<dbReference type="PANTHER" id="PTHR43861">
    <property type="entry name" value="TRANS-ACONITATE 2-METHYLTRANSFERASE-RELATED"/>
    <property type="match status" value="1"/>
</dbReference>
<dbReference type="Proteomes" id="UP000177258">
    <property type="component" value="Unassembled WGS sequence"/>
</dbReference>
<evidence type="ECO:0000313" key="3">
    <source>
        <dbReference type="Proteomes" id="UP000177258"/>
    </source>
</evidence>
<dbReference type="PANTHER" id="PTHR43861:SF6">
    <property type="entry name" value="METHYLTRANSFERASE TYPE 11"/>
    <property type="match status" value="1"/>
</dbReference>
<sequence>MELKRYDQIYKNEASYWWFKGRRKLLIDIFSKLPKKNSLKILDIGCCTGYNLHTLEKFGEVYGADIEKKAVEYCKKRGFKKISLLKNGLKLPFKKDFFDIVTCLDVIEHVEKDKKYLEELHRIIKPGGTLILFVPAFNLLWSQLDVRSHHIRRYTKSSLGKIAKAAKFIISDVKYFNYLLFLPVLPIRLFQKIPFFKNNGLGADLVVRSKLINNILNLIFLIDVWSIKWLSPPVGISVLLIAKKGKR</sequence>
<dbReference type="EMBL" id="MFDB01000008">
    <property type="protein sequence ID" value="OGE33574.1"/>
    <property type="molecule type" value="Genomic_DNA"/>
</dbReference>
<evidence type="ECO:0000313" key="2">
    <source>
        <dbReference type="EMBL" id="OGE33574.1"/>
    </source>
</evidence>
<name>A0A1F5JY73_9BACT</name>
<gene>
    <name evidence="2" type="ORF">A3D83_01220</name>
</gene>
<organism evidence="2 3">
    <name type="scientific">Candidatus Daviesbacteria bacterium RIFCSPHIGHO2_02_FULL_41_10</name>
    <dbReference type="NCBI Taxonomy" id="1797774"/>
    <lineage>
        <taxon>Bacteria</taxon>
        <taxon>Candidatus Daviesiibacteriota</taxon>
    </lineage>
</organism>
<evidence type="ECO:0000259" key="1">
    <source>
        <dbReference type="Pfam" id="PF08241"/>
    </source>
</evidence>
<proteinExistence type="predicted"/>
<reference evidence="2 3" key="1">
    <citation type="journal article" date="2016" name="Nat. Commun.">
        <title>Thousands of microbial genomes shed light on interconnected biogeochemical processes in an aquifer system.</title>
        <authorList>
            <person name="Anantharaman K."/>
            <person name="Brown C.T."/>
            <person name="Hug L.A."/>
            <person name="Sharon I."/>
            <person name="Castelle C.J."/>
            <person name="Probst A.J."/>
            <person name="Thomas B.C."/>
            <person name="Singh A."/>
            <person name="Wilkins M.J."/>
            <person name="Karaoz U."/>
            <person name="Brodie E.L."/>
            <person name="Williams K.H."/>
            <person name="Hubbard S.S."/>
            <person name="Banfield J.F."/>
        </authorList>
    </citation>
    <scope>NUCLEOTIDE SEQUENCE [LARGE SCALE GENOMIC DNA]</scope>
</reference>
<feature type="domain" description="Methyltransferase type 11" evidence="1">
    <location>
        <begin position="42"/>
        <end position="132"/>
    </location>
</feature>
<dbReference type="AlphaFoldDB" id="A0A1F5JY73"/>
<comment type="caution">
    <text evidence="2">The sequence shown here is derived from an EMBL/GenBank/DDBJ whole genome shotgun (WGS) entry which is preliminary data.</text>
</comment>
<accession>A0A1F5JY73</accession>
<dbReference type="GO" id="GO:0008757">
    <property type="term" value="F:S-adenosylmethionine-dependent methyltransferase activity"/>
    <property type="evidence" value="ECO:0007669"/>
    <property type="project" value="InterPro"/>
</dbReference>